<name>A0A0K8MIQ9_9LACO</name>
<dbReference type="GO" id="GO:0005737">
    <property type="term" value="C:cytoplasm"/>
    <property type="evidence" value="ECO:0007669"/>
    <property type="project" value="UniProtKB-SubCell"/>
</dbReference>
<dbReference type="HAMAP" id="MF_00735">
    <property type="entry name" value="Methyltr_PrmA"/>
    <property type="match status" value="1"/>
</dbReference>
<dbReference type="EC" id="2.1.1.-" evidence="6"/>
<feature type="binding site" evidence="6">
    <location>
        <position position="141"/>
    </location>
    <ligand>
        <name>S-adenosyl-L-methionine</name>
        <dbReference type="ChEBI" id="CHEBI:59789"/>
    </ligand>
</feature>
<dbReference type="RefSeq" id="WP_061993729.1">
    <property type="nucleotide sequence ID" value="NZ_DF968005.1"/>
</dbReference>
<evidence type="ECO:0000313" key="8">
    <source>
        <dbReference type="Proteomes" id="UP000253891"/>
    </source>
</evidence>
<dbReference type="EMBL" id="DF968005">
    <property type="protein sequence ID" value="GAP00441.1"/>
    <property type="molecule type" value="Genomic_DNA"/>
</dbReference>
<feature type="binding site" evidence="6">
    <location>
        <position position="184"/>
    </location>
    <ligand>
        <name>S-adenosyl-L-methionine</name>
        <dbReference type="ChEBI" id="CHEBI:59789"/>
    </ligand>
</feature>
<dbReference type="NCBIfam" id="TIGR00406">
    <property type="entry name" value="prmA"/>
    <property type="match status" value="1"/>
</dbReference>
<accession>A0A0K8MIQ9</accession>
<dbReference type="PANTHER" id="PTHR43648:SF1">
    <property type="entry name" value="ELECTRON TRANSFER FLAVOPROTEIN BETA SUBUNIT LYSINE METHYLTRANSFERASE"/>
    <property type="match status" value="1"/>
</dbReference>
<dbReference type="GO" id="GO:0032259">
    <property type="term" value="P:methylation"/>
    <property type="evidence" value="ECO:0007669"/>
    <property type="project" value="UniProtKB-KW"/>
</dbReference>
<organism evidence="7 8">
    <name type="scientific">Fructobacillus ficulneus</name>
    <dbReference type="NCBI Taxonomy" id="157463"/>
    <lineage>
        <taxon>Bacteria</taxon>
        <taxon>Bacillati</taxon>
        <taxon>Bacillota</taxon>
        <taxon>Bacilli</taxon>
        <taxon>Lactobacillales</taxon>
        <taxon>Lactobacillaceae</taxon>
        <taxon>Fructobacillus</taxon>
    </lineage>
</organism>
<evidence type="ECO:0000256" key="1">
    <source>
        <dbReference type="ARBA" id="ARBA00009741"/>
    </source>
</evidence>
<dbReference type="InterPro" id="IPR004498">
    <property type="entry name" value="Ribosomal_PrmA_MeTrfase"/>
</dbReference>
<dbReference type="STRING" id="157463.GCA_001047075_01325"/>
<dbReference type="Proteomes" id="UP000253891">
    <property type="component" value="Unassembled WGS sequence"/>
</dbReference>
<dbReference type="GO" id="GO:0005840">
    <property type="term" value="C:ribosome"/>
    <property type="evidence" value="ECO:0007669"/>
    <property type="project" value="UniProtKB-KW"/>
</dbReference>
<dbReference type="PANTHER" id="PTHR43648">
    <property type="entry name" value="ELECTRON TRANSFER FLAVOPROTEIN BETA SUBUNIT LYSINE METHYLTRANSFERASE"/>
    <property type="match status" value="1"/>
</dbReference>
<comment type="catalytic activity">
    <reaction evidence="6">
        <text>L-lysyl-[protein] + 3 S-adenosyl-L-methionine = N(6),N(6),N(6)-trimethyl-L-lysyl-[protein] + 3 S-adenosyl-L-homocysteine + 3 H(+)</text>
        <dbReference type="Rhea" id="RHEA:54192"/>
        <dbReference type="Rhea" id="RHEA-COMP:9752"/>
        <dbReference type="Rhea" id="RHEA-COMP:13826"/>
        <dbReference type="ChEBI" id="CHEBI:15378"/>
        <dbReference type="ChEBI" id="CHEBI:29969"/>
        <dbReference type="ChEBI" id="CHEBI:57856"/>
        <dbReference type="ChEBI" id="CHEBI:59789"/>
        <dbReference type="ChEBI" id="CHEBI:61961"/>
    </reaction>
</comment>
<keyword evidence="8" id="KW-1185">Reference proteome</keyword>
<protein>
    <recommendedName>
        <fullName evidence="6">Ribosomal protein L11 methyltransferase</fullName>
        <shortName evidence="6">L11 Mtase</shortName>
        <ecNumber evidence="6">2.1.1.-</ecNumber>
    </recommendedName>
</protein>
<dbReference type="InterPro" id="IPR050078">
    <property type="entry name" value="Ribosomal_L11_MeTrfase_PrmA"/>
</dbReference>
<keyword evidence="2 6" id="KW-0963">Cytoplasm</keyword>
<evidence type="ECO:0000313" key="7">
    <source>
        <dbReference type="EMBL" id="GAP00441.1"/>
    </source>
</evidence>
<keyword evidence="7" id="KW-0689">Ribosomal protein</keyword>
<proteinExistence type="inferred from homology"/>
<evidence type="ECO:0000256" key="5">
    <source>
        <dbReference type="ARBA" id="ARBA00022691"/>
    </source>
</evidence>
<comment type="function">
    <text evidence="6">Methylates ribosomal protein L11.</text>
</comment>
<dbReference type="Gene3D" id="3.40.50.150">
    <property type="entry name" value="Vaccinia Virus protein VP39"/>
    <property type="match status" value="1"/>
</dbReference>
<keyword evidence="7" id="KW-0687">Ribonucleoprotein</keyword>
<dbReference type="AlphaFoldDB" id="A0A0K8MIQ9"/>
<evidence type="ECO:0000256" key="4">
    <source>
        <dbReference type="ARBA" id="ARBA00022679"/>
    </source>
</evidence>
<dbReference type="GO" id="GO:0016279">
    <property type="term" value="F:protein-lysine N-methyltransferase activity"/>
    <property type="evidence" value="ECO:0007669"/>
    <property type="project" value="RHEA"/>
</dbReference>
<feature type="binding site" evidence="6">
    <location>
        <position position="162"/>
    </location>
    <ligand>
        <name>S-adenosyl-L-methionine</name>
        <dbReference type="ChEBI" id="CHEBI:59789"/>
    </ligand>
</feature>
<keyword evidence="5 6" id="KW-0949">S-adenosyl-L-methionine</keyword>
<dbReference type="PIRSF" id="PIRSF000401">
    <property type="entry name" value="RPL11_MTase"/>
    <property type="match status" value="1"/>
</dbReference>
<comment type="similarity">
    <text evidence="1 6">Belongs to the methyltransferase superfamily. PrmA family.</text>
</comment>
<keyword evidence="3 6" id="KW-0489">Methyltransferase</keyword>
<evidence type="ECO:0000256" key="2">
    <source>
        <dbReference type="ARBA" id="ARBA00022490"/>
    </source>
</evidence>
<gene>
    <name evidence="6 7" type="primary">prmA</name>
    <name evidence="7" type="ORF">FFIC_284580</name>
</gene>
<sequence length="300" mass="32520">MEVYQKIVWQVPVEAQDIAVATLVELGADGVELGLNANNQPTVTIYENQIEGWENKIQTYTIGMGILAEQGLEINPAPIVQERLESSSWENEWKNYYHAARVTNHFTVVPAWEDYQKAQNQELLIVMDPDQAFGTGTHPTTALMLQALEAVVRGGEKTIDVGTGSGVLAVAAKHLGVGDLLATDIDEAAVVTAQANLDLNPVAKDVEVIASDLMADVDPTWSDSDLIMANILADVITPLIPQVYPLLKSGGYFLVSGIYDDVKADVAQALSDQGLTIIQELNQGTWHAFISQKPVDNLAI</sequence>
<reference evidence="7 8" key="1">
    <citation type="journal article" date="2015" name="BMC Genomics">
        <title>Comparative genomics of Fructobacillus spp. and Leuconostoc spp. reveals niche-specific evolution of Fructobacillus spp.</title>
        <authorList>
            <person name="Endo A."/>
            <person name="Tanizawa Y."/>
            <person name="Tanaka N."/>
            <person name="Maeno S."/>
            <person name="Kumar H."/>
            <person name="Shiwa Y."/>
            <person name="Okada S."/>
            <person name="Yoshikawa H."/>
            <person name="Dicks L."/>
            <person name="Nakagawa J."/>
            <person name="Arita M."/>
        </authorList>
    </citation>
    <scope>NUCLEOTIDE SEQUENCE [LARGE SCALE GENOMIC DNA]</scope>
    <source>
        <strain evidence="7 8">JCM 12225</strain>
    </source>
</reference>
<dbReference type="InterPro" id="IPR029063">
    <property type="entry name" value="SAM-dependent_MTases_sf"/>
</dbReference>
<evidence type="ECO:0000256" key="3">
    <source>
        <dbReference type="ARBA" id="ARBA00022603"/>
    </source>
</evidence>
<dbReference type="CDD" id="cd02440">
    <property type="entry name" value="AdoMet_MTases"/>
    <property type="match status" value="1"/>
</dbReference>
<keyword evidence="4 6" id="KW-0808">Transferase</keyword>
<dbReference type="OrthoDB" id="9785995at2"/>
<feature type="binding site" evidence="6">
    <location>
        <position position="230"/>
    </location>
    <ligand>
        <name>S-adenosyl-L-methionine</name>
        <dbReference type="ChEBI" id="CHEBI:59789"/>
    </ligand>
</feature>
<dbReference type="Pfam" id="PF06325">
    <property type="entry name" value="PrmA"/>
    <property type="match status" value="1"/>
</dbReference>
<evidence type="ECO:0000256" key="6">
    <source>
        <dbReference type="HAMAP-Rule" id="MF_00735"/>
    </source>
</evidence>
<comment type="subcellular location">
    <subcellularLocation>
        <location evidence="6">Cytoplasm</location>
    </subcellularLocation>
</comment>
<dbReference type="SUPFAM" id="SSF53335">
    <property type="entry name" value="S-adenosyl-L-methionine-dependent methyltransferases"/>
    <property type="match status" value="1"/>
</dbReference>